<dbReference type="PROSITE" id="PS51212">
    <property type="entry name" value="WSC"/>
    <property type="match status" value="1"/>
</dbReference>
<keyword evidence="6" id="KW-1185">Reference proteome</keyword>
<reference evidence="6" key="1">
    <citation type="submission" date="2016-03" db="EMBL/GenBank/DDBJ databases">
        <authorList>
            <person name="Devillers H."/>
        </authorList>
    </citation>
    <scope>NUCLEOTIDE SEQUENCE [LARGE SCALE GENOMIC DNA]</scope>
</reference>
<keyword evidence="2" id="KW-0472">Membrane</keyword>
<evidence type="ECO:0000256" key="2">
    <source>
        <dbReference type="SAM" id="Phobius"/>
    </source>
</evidence>
<dbReference type="OMA" id="DAHNISK"/>
<dbReference type="Pfam" id="PF01822">
    <property type="entry name" value="WSC"/>
    <property type="match status" value="1"/>
</dbReference>
<dbReference type="SMART" id="SM00321">
    <property type="entry name" value="WSC"/>
    <property type="match status" value="1"/>
</dbReference>
<feature type="region of interest" description="Disordered" evidence="1">
    <location>
        <begin position="129"/>
        <end position="226"/>
    </location>
</feature>
<dbReference type="STRING" id="4955.A0A1G4MCG0"/>
<feature type="compositionally biased region" description="Acidic residues" evidence="1">
    <location>
        <begin position="399"/>
        <end position="409"/>
    </location>
</feature>
<sequence length="409" mass="41204">MKAAMKAAIVLSLTPVVLSVASYNHQGCYKASDLESLLSSKGEYEYQSVSYCEEQCDGSAIAALVSGSTCYCGDSTSVLSGLTAADSSDCDKACNGWPYQNCGGSGYMDVYMVAGASVSSGSAATSSTASGSSASSSSSSTASSSTASSASSSDASTSSSTSSASSSTSSSSSTTSSSSASSTSSSSTSSSSTSSSSTSQSSSSSSTTSSSSSSSTTSSTTASATSSQVHTTVLVTSSLSVVTLSNNGLSTVFVTATTLVTPSATSNAGTSGKNSSGKSALSGGAIAGIVVGVVVGSIAIAALIFFLLWRRRKDQHPDLEETKQHQPYSFGHNDVAPLPGAHLNNSLHSGATDVDPILHDDLLRPSPVFEDNYGRIRLSNGSLPDVTQEHKPLRIVNPDSEDLTDEERY</sequence>
<evidence type="ECO:0000256" key="1">
    <source>
        <dbReference type="SAM" id="MobiDB-lite"/>
    </source>
</evidence>
<feature type="transmembrane region" description="Helical" evidence="2">
    <location>
        <begin position="285"/>
        <end position="309"/>
    </location>
</feature>
<proteinExistence type="predicted"/>
<keyword evidence="2" id="KW-1133">Transmembrane helix</keyword>
<evidence type="ECO:0000256" key="3">
    <source>
        <dbReference type="SAM" id="SignalP"/>
    </source>
</evidence>
<name>A0A1G4MCG0_LACFM</name>
<feature type="domain" description="WSC" evidence="4">
    <location>
        <begin position="22"/>
        <end position="114"/>
    </location>
</feature>
<dbReference type="InterPro" id="IPR002889">
    <property type="entry name" value="WSC_carb-bd"/>
</dbReference>
<keyword evidence="2" id="KW-0812">Transmembrane</keyword>
<evidence type="ECO:0000313" key="5">
    <source>
        <dbReference type="EMBL" id="SCW01574.1"/>
    </source>
</evidence>
<protein>
    <submittedName>
        <fullName evidence="5">LAFE_0E02674g1_1</fullName>
    </submittedName>
</protein>
<accession>A0A1G4MCG0</accession>
<dbReference type="EMBL" id="LT598488">
    <property type="protein sequence ID" value="SCW01574.1"/>
    <property type="molecule type" value="Genomic_DNA"/>
</dbReference>
<feature type="signal peptide" evidence="3">
    <location>
        <begin position="1"/>
        <end position="19"/>
    </location>
</feature>
<feature type="chain" id="PRO_5009237286" evidence="3">
    <location>
        <begin position="20"/>
        <end position="409"/>
    </location>
</feature>
<feature type="region of interest" description="Disordered" evidence="1">
    <location>
        <begin position="380"/>
        <end position="409"/>
    </location>
</feature>
<gene>
    <name evidence="5" type="ORF">LAFE_0E02674G</name>
</gene>
<keyword evidence="3" id="KW-0732">Signal</keyword>
<dbReference type="PANTHER" id="PTHR16861:SF9">
    <property type="entry name" value="CELL WALL INTEGRITY AND STRESS RESPONSE COMPONENT 1"/>
    <property type="match status" value="1"/>
</dbReference>
<dbReference type="OrthoDB" id="2019572at2759"/>
<evidence type="ECO:0000313" key="6">
    <source>
        <dbReference type="Proteomes" id="UP000190831"/>
    </source>
</evidence>
<evidence type="ECO:0000259" key="4">
    <source>
        <dbReference type="PROSITE" id="PS51212"/>
    </source>
</evidence>
<organism evidence="5 6">
    <name type="scientific">Lachancea fermentati</name>
    <name type="common">Zygosaccharomyces fermentati</name>
    <dbReference type="NCBI Taxonomy" id="4955"/>
    <lineage>
        <taxon>Eukaryota</taxon>
        <taxon>Fungi</taxon>
        <taxon>Dikarya</taxon>
        <taxon>Ascomycota</taxon>
        <taxon>Saccharomycotina</taxon>
        <taxon>Saccharomycetes</taxon>
        <taxon>Saccharomycetales</taxon>
        <taxon>Saccharomycetaceae</taxon>
        <taxon>Lachancea</taxon>
    </lineage>
</organism>
<dbReference type="AlphaFoldDB" id="A0A1G4MCG0"/>
<dbReference type="PANTHER" id="PTHR16861">
    <property type="entry name" value="GLYCOPROTEIN 38"/>
    <property type="match status" value="1"/>
</dbReference>
<dbReference type="Proteomes" id="UP000190831">
    <property type="component" value="Chromosome E"/>
</dbReference>